<organism evidence="1 2">
    <name type="scientific">Candidatus Nealsonbacteria bacterium CG23_combo_of_CG06-09_8_20_14_all_39_17</name>
    <dbReference type="NCBI Taxonomy" id="1974722"/>
    <lineage>
        <taxon>Bacteria</taxon>
        <taxon>Candidatus Nealsoniibacteriota</taxon>
    </lineage>
</organism>
<comment type="caution">
    <text evidence="1">The sequence shown here is derived from an EMBL/GenBank/DDBJ whole genome shotgun (WGS) entry which is preliminary data.</text>
</comment>
<evidence type="ECO:0000313" key="1">
    <source>
        <dbReference type="EMBL" id="PIP22906.1"/>
    </source>
</evidence>
<proteinExistence type="predicted"/>
<sequence length="109" mass="13057">MNRERVRELIKEDKMTKWGLEAIAHAFNPKTDKDEKLKISSSTLKALQANKEAWKYFQKMSPAYRRIRIAYIDGYRKYNADIYKKTLAHFVKMTAQNKRIGFVRERRDV</sequence>
<reference evidence="1 2" key="1">
    <citation type="submission" date="2017-09" db="EMBL/GenBank/DDBJ databases">
        <title>Depth-based differentiation of microbial function through sediment-hosted aquifers and enrichment of novel symbionts in the deep terrestrial subsurface.</title>
        <authorList>
            <person name="Probst A.J."/>
            <person name="Ladd B."/>
            <person name="Jarett J.K."/>
            <person name="Geller-Mcgrath D.E."/>
            <person name="Sieber C.M."/>
            <person name="Emerson J.B."/>
            <person name="Anantharaman K."/>
            <person name="Thomas B.C."/>
            <person name="Malmstrom R."/>
            <person name="Stieglmeier M."/>
            <person name="Klingl A."/>
            <person name="Woyke T."/>
            <person name="Ryan C.M."/>
            <person name="Banfield J.F."/>
        </authorList>
    </citation>
    <scope>NUCLEOTIDE SEQUENCE [LARGE SCALE GENOMIC DNA]</scope>
    <source>
        <strain evidence="1">CG23_combo_of_CG06-09_8_20_14_all_39_17</strain>
    </source>
</reference>
<dbReference type="AlphaFoldDB" id="A0A2G9YUI8"/>
<dbReference type="Pfam" id="PF13376">
    <property type="entry name" value="OmdA"/>
    <property type="match status" value="1"/>
</dbReference>
<name>A0A2G9YUI8_9BACT</name>
<dbReference type="Proteomes" id="UP000229976">
    <property type="component" value="Unassembled WGS sequence"/>
</dbReference>
<evidence type="ECO:0000313" key="2">
    <source>
        <dbReference type="Proteomes" id="UP000229976"/>
    </source>
</evidence>
<gene>
    <name evidence="1" type="ORF">COX37_01500</name>
</gene>
<protein>
    <submittedName>
        <fullName evidence="1">Uncharacterized protein</fullName>
    </submittedName>
</protein>
<dbReference type="EMBL" id="PCRO01000019">
    <property type="protein sequence ID" value="PIP22906.1"/>
    <property type="molecule type" value="Genomic_DNA"/>
</dbReference>
<accession>A0A2G9YUI8</accession>